<organism evidence="2">
    <name type="scientific">marine metagenome</name>
    <dbReference type="NCBI Taxonomy" id="408172"/>
    <lineage>
        <taxon>unclassified sequences</taxon>
        <taxon>metagenomes</taxon>
        <taxon>ecological metagenomes</taxon>
    </lineage>
</organism>
<evidence type="ECO:0000256" key="1">
    <source>
        <dbReference type="SAM" id="MobiDB-lite"/>
    </source>
</evidence>
<evidence type="ECO:0000313" key="2">
    <source>
        <dbReference type="EMBL" id="SVD29003.1"/>
    </source>
</evidence>
<feature type="non-terminal residue" evidence="2">
    <location>
        <position position="1"/>
    </location>
</feature>
<proteinExistence type="predicted"/>
<dbReference type="EMBL" id="UINC01141331">
    <property type="protein sequence ID" value="SVD29003.1"/>
    <property type="molecule type" value="Genomic_DNA"/>
</dbReference>
<feature type="region of interest" description="Disordered" evidence="1">
    <location>
        <begin position="16"/>
        <end position="35"/>
    </location>
</feature>
<gene>
    <name evidence="2" type="ORF">METZ01_LOCUS381857</name>
</gene>
<sequence>TAAELNLLDGVTSLSSGGASELDDLSDVHIDSDRG</sequence>
<reference evidence="2" key="1">
    <citation type="submission" date="2018-05" db="EMBL/GenBank/DDBJ databases">
        <authorList>
            <person name="Lanie J.A."/>
            <person name="Ng W.-L."/>
            <person name="Kazmierczak K.M."/>
            <person name="Andrzejewski T.M."/>
            <person name="Davidsen T.M."/>
            <person name="Wayne K.J."/>
            <person name="Tettelin H."/>
            <person name="Glass J.I."/>
            <person name="Rusch D."/>
            <person name="Podicherti R."/>
            <person name="Tsui H.-C.T."/>
            <person name="Winkler M.E."/>
        </authorList>
    </citation>
    <scope>NUCLEOTIDE SEQUENCE</scope>
</reference>
<dbReference type="AlphaFoldDB" id="A0A382U420"/>
<name>A0A382U420_9ZZZZ</name>
<accession>A0A382U420</accession>
<protein>
    <submittedName>
        <fullName evidence="2">Uncharacterized protein</fullName>
    </submittedName>
</protein>
<feature type="compositionally biased region" description="Basic and acidic residues" evidence="1">
    <location>
        <begin position="26"/>
        <end position="35"/>
    </location>
</feature>